<evidence type="ECO:0000313" key="5">
    <source>
        <dbReference type="EMBL" id="ACU60749.1"/>
    </source>
</evidence>
<dbReference type="SUPFAM" id="SSF46689">
    <property type="entry name" value="Homeodomain-like"/>
    <property type="match status" value="1"/>
</dbReference>
<feature type="domain" description="HTH araC/xylS-type" evidence="4">
    <location>
        <begin position="156"/>
        <end position="258"/>
    </location>
</feature>
<evidence type="ECO:0000313" key="6">
    <source>
        <dbReference type="Proteomes" id="UP000002215"/>
    </source>
</evidence>
<evidence type="ECO:0000256" key="3">
    <source>
        <dbReference type="ARBA" id="ARBA00023163"/>
    </source>
</evidence>
<dbReference type="RefSeq" id="WP_012790925.1">
    <property type="nucleotide sequence ID" value="NC_013132.1"/>
</dbReference>
<dbReference type="SMART" id="SM00342">
    <property type="entry name" value="HTH_ARAC"/>
    <property type="match status" value="1"/>
</dbReference>
<dbReference type="PANTHER" id="PTHR46796:SF13">
    <property type="entry name" value="HTH-TYPE TRANSCRIPTIONAL ACTIVATOR RHAS"/>
    <property type="match status" value="1"/>
</dbReference>
<dbReference type="GO" id="GO:0043565">
    <property type="term" value="F:sequence-specific DNA binding"/>
    <property type="evidence" value="ECO:0007669"/>
    <property type="project" value="InterPro"/>
</dbReference>
<accession>A0A979G4J0</accession>
<gene>
    <name evidence="5" type="ordered locus">Cpin_3282</name>
</gene>
<dbReference type="InterPro" id="IPR046532">
    <property type="entry name" value="DUF6597"/>
</dbReference>
<keyword evidence="2" id="KW-0238">DNA-binding</keyword>
<organism evidence="5 6">
    <name type="scientific">Chitinophaga pinensis (strain ATCC 43595 / DSM 2588 / LMG 13176 / NBRC 15968 / NCIMB 11800 / UQM 2034)</name>
    <dbReference type="NCBI Taxonomy" id="485918"/>
    <lineage>
        <taxon>Bacteria</taxon>
        <taxon>Pseudomonadati</taxon>
        <taxon>Bacteroidota</taxon>
        <taxon>Chitinophagia</taxon>
        <taxon>Chitinophagales</taxon>
        <taxon>Chitinophagaceae</taxon>
        <taxon>Chitinophaga</taxon>
    </lineage>
</organism>
<dbReference type="EMBL" id="CP001699">
    <property type="protein sequence ID" value="ACU60749.1"/>
    <property type="molecule type" value="Genomic_DNA"/>
</dbReference>
<dbReference type="InterPro" id="IPR018060">
    <property type="entry name" value="HTH_AraC"/>
</dbReference>
<dbReference type="InterPro" id="IPR050204">
    <property type="entry name" value="AraC_XylS_family_regulators"/>
</dbReference>
<evidence type="ECO:0000256" key="1">
    <source>
        <dbReference type="ARBA" id="ARBA00023015"/>
    </source>
</evidence>
<sequence length="271" mass="31078">MQFRQIPPPQYLRDYIRFFWVLESNDKDVAAATFRTIADGCPGLIFQHRDHGILFQNDKQLPGTILYGQATRHAALRIDGRFDTIGIFFYPHALKSIFGLNADELTDTCLDLDGIPASRGFQLSAQLTDISAPEARIDILCSFLLAQLTKYHQQSDKAMHHALDRIRQTNGNISVKALREELQLSERSFERKFKQHVGITPKLFARIAQFQASMQLIRQSDYNKLSDIAFENEYADQSHFIRAFKEFAGASPFQFMKKSEELIENLSILTK</sequence>
<reference evidence="5 6" key="2">
    <citation type="journal article" date="2010" name="Stand. Genomic Sci.">
        <title>Complete genome sequence of Chitinophaga pinensis type strain (UQM 2034).</title>
        <authorList>
            <person name="Glavina Del Rio T."/>
            <person name="Abt B."/>
            <person name="Spring S."/>
            <person name="Lapidus A."/>
            <person name="Nolan M."/>
            <person name="Tice H."/>
            <person name="Copeland A."/>
            <person name="Cheng J.F."/>
            <person name="Chen F."/>
            <person name="Bruce D."/>
            <person name="Goodwin L."/>
            <person name="Pitluck S."/>
            <person name="Ivanova N."/>
            <person name="Mavromatis K."/>
            <person name="Mikhailova N."/>
            <person name="Pati A."/>
            <person name="Chen A."/>
            <person name="Palaniappan K."/>
            <person name="Land M."/>
            <person name="Hauser L."/>
            <person name="Chang Y.J."/>
            <person name="Jeffries C.D."/>
            <person name="Chain P."/>
            <person name="Saunders E."/>
            <person name="Detter J.C."/>
            <person name="Brettin T."/>
            <person name="Rohde M."/>
            <person name="Goker M."/>
            <person name="Bristow J."/>
            <person name="Eisen J.A."/>
            <person name="Markowitz V."/>
            <person name="Hugenholtz P."/>
            <person name="Kyrpides N.C."/>
            <person name="Klenk H.P."/>
            <person name="Lucas S."/>
        </authorList>
    </citation>
    <scope>NUCLEOTIDE SEQUENCE [LARGE SCALE GENOMIC DNA]</scope>
    <source>
        <strain evidence="6">ATCC 43595 / DSM 2588 / LMG 13176 / NBRC 15968 / NCIMB 11800 / UQM 2034</strain>
    </source>
</reference>
<dbReference type="OrthoDB" id="323290at2"/>
<protein>
    <submittedName>
        <fullName evidence="5">Transcriptional regulator, AraC family</fullName>
    </submittedName>
</protein>
<keyword evidence="3" id="KW-0804">Transcription</keyword>
<reference evidence="6" key="1">
    <citation type="submission" date="2009-08" db="EMBL/GenBank/DDBJ databases">
        <title>The complete genome of Chitinophaga pinensis DSM 2588.</title>
        <authorList>
            <consortium name="US DOE Joint Genome Institute (JGI-PGF)"/>
            <person name="Lucas S."/>
            <person name="Copeland A."/>
            <person name="Lapidus A."/>
            <person name="Glavina del Rio T."/>
            <person name="Dalin E."/>
            <person name="Tice H."/>
            <person name="Bruce D."/>
            <person name="Goodwin L."/>
            <person name="Pitluck S."/>
            <person name="Kyrpides N."/>
            <person name="Mavromatis K."/>
            <person name="Ivanova N."/>
            <person name="Mikhailova N."/>
            <person name="Sims D."/>
            <person name="Meinche L."/>
            <person name="Brettin T."/>
            <person name="Detter J.C."/>
            <person name="Han C."/>
            <person name="Larimer F."/>
            <person name="Land M."/>
            <person name="Hauser L."/>
            <person name="Markowitz V."/>
            <person name="Cheng J.-F."/>
            <person name="Hugenholtz P."/>
            <person name="Woyke T."/>
            <person name="Wu D."/>
            <person name="Spring S."/>
            <person name="Klenk H.-P."/>
            <person name="Eisen J.A."/>
        </authorList>
    </citation>
    <scope>NUCLEOTIDE SEQUENCE [LARGE SCALE GENOMIC DNA]</scope>
    <source>
        <strain evidence="6">ATCC 43595 / DSM 2588 / LMG 13176 / NBRC 15968 / NCIMB 11800 / UQM 2034</strain>
    </source>
</reference>
<dbReference type="InterPro" id="IPR009057">
    <property type="entry name" value="Homeodomain-like_sf"/>
</dbReference>
<dbReference type="AlphaFoldDB" id="A0A979G4J0"/>
<proteinExistence type="predicted"/>
<evidence type="ECO:0000259" key="4">
    <source>
        <dbReference type="PROSITE" id="PS01124"/>
    </source>
</evidence>
<dbReference type="PROSITE" id="PS01124">
    <property type="entry name" value="HTH_ARAC_FAMILY_2"/>
    <property type="match status" value="1"/>
</dbReference>
<keyword evidence="1" id="KW-0805">Transcription regulation</keyword>
<dbReference type="PANTHER" id="PTHR46796">
    <property type="entry name" value="HTH-TYPE TRANSCRIPTIONAL ACTIVATOR RHAS-RELATED"/>
    <property type="match status" value="1"/>
</dbReference>
<dbReference type="Pfam" id="PF20240">
    <property type="entry name" value="DUF6597"/>
    <property type="match status" value="1"/>
</dbReference>
<dbReference type="GO" id="GO:0003700">
    <property type="term" value="F:DNA-binding transcription factor activity"/>
    <property type="evidence" value="ECO:0007669"/>
    <property type="project" value="InterPro"/>
</dbReference>
<dbReference type="KEGG" id="cpi:Cpin_3282"/>
<evidence type="ECO:0000256" key="2">
    <source>
        <dbReference type="ARBA" id="ARBA00023125"/>
    </source>
</evidence>
<name>A0A979G4J0_CHIPD</name>
<dbReference type="Proteomes" id="UP000002215">
    <property type="component" value="Chromosome"/>
</dbReference>
<dbReference type="Gene3D" id="1.10.10.60">
    <property type="entry name" value="Homeodomain-like"/>
    <property type="match status" value="1"/>
</dbReference>
<dbReference type="Pfam" id="PF12833">
    <property type="entry name" value="HTH_18"/>
    <property type="match status" value="1"/>
</dbReference>